<accession>A0A2N6LN95</accession>
<evidence type="ECO:0000313" key="2">
    <source>
        <dbReference type="EMBL" id="PMB26917.1"/>
    </source>
</evidence>
<dbReference type="RefSeq" id="WP_102180322.1">
    <property type="nucleotide sequence ID" value="NZ_NMQE01000065.1"/>
</dbReference>
<protein>
    <submittedName>
        <fullName evidence="2">Uncharacterized protein</fullName>
    </submittedName>
</protein>
<name>A0A2N6LN95_9CYAN</name>
<reference evidence="2 3" key="1">
    <citation type="submission" date="2017-07" db="EMBL/GenBank/DDBJ databases">
        <title>Genomes of Fischerella (Mastigocladus) sp. strains.</title>
        <authorList>
            <person name="Miller S.R."/>
        </authorList>
    </citation>
    <scope>NUCLEOTIDE SEQUENCE [LARGE SCALE GENOMIC DNA]</scope>
    <source>
        <strain evidence="2 3">CCMEE 5318</strain>
    </source>
</reference>
<sequence length="99" mass="11088">MYGKKTDNISDSSTTRKPFARGENIENAIATLLEANAKLPKSRCQKSISKTVAIMSSALGKAKYIQIDNLKYFAIIYEIKKARQGENKPKVKNIQGFDF</sequence>
<dbReference type="AlphaFoldDB" id="A0A2N6LN95"/>
<gene>
    <name evidence="2" type="ORF">CEN46_02565</name>
</gene>
<evidence type="ECO:0000256" key="1">
    <source>
        <dbReference type="SAM" id="MobiDB-lite"/>
    </source>
</evidence>
<organism evidence="2 3">
    <name type="scientific">Fischerella thermalis CCMEE 5318</name>
    <dbReference type="NCBI Taxonomy" id="2019666"/>
    <lineage>
        <taxon>Bacteria</taxon>
        <taxon>Bacillati</taxon>
        <taxon>Cyanobacteriota</taxon>
        <taxon>Cyanophyceae</taxon>
        <taxon>Nostocales</taxon>
        <taxon>Hapalosiphonaceae</taxon>
        <taxon>Fischerella</taxon>
    </lineage>
</organism>
<comment type="caution">
    <text evidence="2">The sequence shown here is derived from an EMBL/GenBank/DDBJ whole genome shotgun (WGS) entry which is preliminary data.</text>
</comment>
<dbReference type="Proteomes" id="UP000235081">
    <property type="component" value="Unassembled WGS sequence"/>
</dbReference>
<proteinExistence type="predicted"/>
<evidence type="ECO:0000313" key="3">
    <source>
        <dbReference type="Proteomes" id="UP000235081"/>
    </source>
</evidence>
<feature type="region of interest" description="Disordered" evidence="1">
    <location>
        <begin position="1"/>
        <end position="20"/>
    </location>
</feature>
<dbReference type="EMBL" id="NMQE01000065">
    <property type="protein sequence ID" value="PMB26917.1"/>
    <property type="molecule type" value="Genomic_DNA"/>
</dbReference>